<name>A0A7U2HWL6_PHANO</name>
<dbReference type="OMA" id="EITQVAH"/>
<dbReference type="Pfam" id="PF01408">
    <property type="entry name" value="GFO_IDH_MocA"/>
    <property type="match status" value="1"/>
</dbReference>
<sequence>MTSTSINDSSRILRVGIIGCGEVSQVIHIPNLNALSDWFQTTYLCDVSQQALAHCATKVLGSSKPKTTTNAEELCASNDVDVVLVASADAYHLPHALFALKYNKYCLLEKPAALCFRDIDLLILAEKESKGKIFVGTMRRHAAALEDAIKEVGSMAEIKYARVRDIIGPNATFVGQSGMFPKQFNDFSEAATQDRLVRESRMCQQALHEEFGVPVTPESRDMLRMLGGLGTHDLSALREVLGMPQSVAGAVLTHPGIFNVLFKYKDFPVSYESGVIDVPEFDAHIEVYSMNKIVRIQYDTPYVRGLPITMTVKQRVREGFQETKVRKTYMDPYTLEMLAFHDCVINSKAPKTSIEDARQDIELFKMILQADSARYQ</sequence>
<dbReference type="OrthoDB" id="64915at2759"/>
<dbReference type="EMBL" id="CP069025">
    <property type="protein sequence ID" value="QRC93089.1"/>
    <property type="molecule type" value="Genomic_DNA"/>
</dbReference>
<dbReference type="AlphaFoldDB" id="A0A7U2HWL6"/>
<dbReference type="FunFam" id="3.40.50.720:FF:000911">
    <property type="entry name" value="Chromosome 8, whole genome shotgun sequence"/>
    <property type="match status" value="1"/>
</dbReference>
<dbReference type="Gene3D" id="3.40.50.720">
    <property type="entry name" value="NAD(P)-binding Rossmann-like Domain"/>
    <property type="match status" value="1"/>
</dbReference>
<protein>
    <recommendedName>
        <fullName evidence="1">Gfo/Idh/MocA-like oxidoreductase N-terminal domain-containing protein</fullName>
    </recommendedName>
</protein>
<evidence type="ECO:0000259" key="1">
    <source>
        <dbReference type="Pfam" id="PF01408"/>
    </source>
</evidence>
<reference evidence="3" key="1">
    <citation type="journal article" date="2021" name="BMC Genomics">
        <title>Chromosome-level genome assembly and manually-curated proteome of model necrotroph Parastagonospora nodorum Sn15 reveals a genome-wide trove of candidate effector homologs, and redundancy of virulence-related functions within an accessory chromosome.</title>
        <authorList>
            <person name="Bertazzoni S."/>
            <person name="Jones D.A.B."/>
            <person name="Phan H.T."/>
            <person name="Tan K.-C."/>
            <person name="Hane J.K."/>
        </authorList>
    </citation>
    <scope>NUCLEOTIDE SEQUENCE [LARGE SCALE GENOMIC DNA]</scope>
    <source>
        <strain evidence="3">SN15 / ATCC MYA-4574 / FGSC 10173)</strain>
    </source>
</reference>
<evidence type="ECO:0000313" key="2">
    <source>
        <dbReference type="EMBL" id="QRC93089.1"/>
    </source>
</evidence>
<gene>
    <name evidence="2" type="ORF">JI435_033330</name>
</gene>
<dbReference type="KEGG" id="pno:SNOG_03333"/>
<dbReference type="PANTHER" id="PTHR42840">
    <property type="entry name" value="NAD(P)-BINDING ROSSMANN-FOLD SUPERFAMILY PROTEIN-RELATED"/>
    <property type="match status" value="1"/>
</dbReference>
<dbReference type="InterPro" id="IPR000683">
    <property type="entry name" value="Gfo/Idh/MocA-like_OxRdtase_N"/>
</dbReference>
<proteinExistence type="predicted"/>
<keyword evidence="3" id="KW-1185">Reference proteome</keyword>
<dbReference type="SUPFAM" id="SSF51735">
    <property type="entry name" value="NAD(P)-binding Rossmann-fold domains"/>
    <property type="match status" value="1"/>
</dbReference>
<dbReference type="Proteomes" id="UP000663193">
    <property type="component" value="Chromosome 3"/>
</dbReference>
<dbReference type="Gene3D" id="3.30.360.10">
    <property type="entry name" value="Dihydrodipicolinate Reductase, domain 2"/>
    <property type="match status" value="1"/>
</dbReference>
<dbReference type="RefSeq" id="XP_001793901.1">
    <property type="nucleotide sequence ID" value="XM_001793849.1"/>
</dbReference>
<feature type="domain" description="Gfo/Idh/MocA-like oxidoreductase N-terminal" evidence="1">
    <location>
        <begin position="13"/>
        <end position="136"/>
    </location>
</feature>
<accession>A0A7U2HWL6</accession>
<dbReference type="GO" id="GO:0000166">
    <property type="term" value="F:nucleotide binding"/>
    <property type="evidence" value="ECO:0007669"/>
    <property type="project" value="InterPro"/>
</dbReference>
<dbReference type="PANTHER" id="PTHR42840:SF7">
    <property type="entry name" value="BINDING ROSSMANN FOLD OXIDOREDUCTASE, PUTATIVE (AFU_ORTHOLOGUE AFUA_4G10190)-RELATED"/>
    <property type="match status" value="1"/>
</dbReference>
<dbReference type="VEuPathDB" id="FungiDB:JI435_033330"/>
<organism evidence="2 3">
    <name type="scientific">Phaeosphaeria nodorum (strain SN15 / ATCC MYA-4574 / FGSC 10173)</name>
    <name type="common">Glume blotch fungus</name>
    <name type="synonym">Parastagonospora nodorum</name>
    <dbReference type="NCBI Taxonomy" id="321614"/>
    <lineage>
        <taxon>Eukaryota</taxon>
        <taxon>Fungi</taxon>
        <taxon>Dikarya</taxon>
        <taxon>Ascomycota</taxon>
        <taxon>Pezizomycotina</taxon>
        <taxon>Dothideomycetes</taxon>
        <taxon>Pleosporomycetidae</taxon>
        <taxon>Pleosporales</taxon>
        <taxon>Pleosporineae</taxon>
        <taxon>Phaeosphaeriaceae</taxon>
        <taxon>Parastagonospora</taxon>
    </lineage>
</organism>
<dbReference type="InterPro" id="IPR036291">
    <property type="entry name" value="NAD(P)-bd_dom_sf"/>
</dbReference>
<evidence type="ECO:0000313" key="3">
    <source>
        <dbReference type="Proteomes" id="UP000663193"/>
    </source>
</evidence>